<evidence type="ECO:0000256" key="1">
    <source>
        <dbReference type="SAM" id="MobiDB-lite"/>
    </source>
</evidence>
<sequence length="64" mass="6824">MISLALDACLESSLIRSLPAVLQASSGRANFHDARRVESISSSPSSQVEPDDGSNWTELSDGYV</sequence>
<organism evidence="2">
    <name type="scientific">Arundo donax</name>
    <name type="common">Giant reed</name>
    <name type="synonym">Donax arundinaceus</name>
    <dbReference type="NCBI Taxonomy" id="35708"/>
    <lineage>
        <taxon>Eukaryota</taxon>
        <taxon>Viridiplantae</taxon>
        <taxon>Streptophyta</taxon>
        <taxon>Embryophyta</taxon>
        <taxon>Tracheophyta</taxon>
        <taxon>Spermatophyta</taxon>
        <taxon>Magnoliopsida</taxon>
        <taxon>Liliopsida</taxon>
        <taxon>Poales</taxon>
        <taxon>Poaceae</taxon>
        <taxon>PACMAD clade</taxon>
        <taxon>Arundinoideae</taxon>
        <taxon>Arundineae</taxon>
        <taxon>Arundo</taxon>
    </lineage>
</organism>
<evidence type="ECO:0000313" key="2">
    <source>
        <dbReference type="EMBL" id="JAD53469.1"/>
    </source>
</evidence>
<proteinExistence type="predicted"/>
<feature type="region of interest" description="Disordered" evidence="1">
    <location>
        <begin position="35"/>
        <end position="64"/>
    </location>
</feature>
<protein>
    <submittedName>
        <fullName evidence="2">Uncharacterized protein</fullName>
    </submittedName>
</protein>
<reference evidence="2" key="1">
    <citation type="submission" date="2014-09" db="EMBL/GenBank/DDBJ databases">
        <authorList>
            <person name="Magalhaes I.L.F."/>
            <person name="Oliveira U."/>
            <person name="Santos F.R."/>
            <person name="Vidigal T.H.D.A."/>
            <person name="Brescovit A.D."/>
            <person name="Santos A.J."/>
        </authorList>
    </citation>
    <scope>NUCLEOTIDE SEQUENCE</scope>
    <source>
        <tissue evidence="2">Shoot tissue taken approximately 20 cm above the soil surface</tissue>
    </source>
</reference>
<reference evidence="2" key="2">
    <citation type="journal article" date="2015" name="Data Brief">
        <title>Shoot transcriptome of the giant reed, Arundo donax.</title>
        <authorList>
            <person name="Barrero R.A."/>
            <person name="Guerrero F.D."/>
            <person name="Moolhuijzen P."/>
            <person name="Goolsby J.A."/>
            <person name="Tidwell J."/>
            <person name="Bellgard S.E."/>
            <person name="Bellgard M.I."/>
        </authorList>
    </citation>
    <scope>NUCLEOTIDE SEQUENCE</scope>
    <source>
        <tissue evidence="2">Shoot tissue taken approximately 20 cm above the soil surface</tissue>
    </source>
</reference>
<name>A0A0A9AP12_ARUDO</name>
<accession>A0A0A9AP12</accession>
<dbReference type="EMBL" id="GBRH01244426">
    <property type="protein sequence ID" value="JAD53469.1"/>
    <property type="molecule type" value="Transcribed_RNA"/>
</dbReference>
<dbReference type="AlphaFoldDB" id="A0A0A9AP12"/>